<dbReference type="InterPro" id="IPR022454">
    <property type="entry name" value="CHP03883_F420-assoc"/>
</dbReference>
<dbReference type="Proteomes" id="UP000007842">
    <property type="component" value="Chromosome"/>
</dbReference>
<evidence type="ECO:0000256" key="1">
    <source>
        <dbReference type="SAM" id="MobiDB-lite"/>
    </source>
</evidence>
<gene>
    <name evidence="2" type="ordered locus">SCATT_26380</name>
</gene>
<evidence type="ECO:0000313" key="2">
    <source>
        <dbReference type="EMBL" id="AEW95009.1"/>
    </source>
</evidence>
<keyword evidence="3" id="KW-1185">Reference proteome</keyword>
<protein>
    <recommendedName>
        <fullName evidence="4">Coenzyme F420 biosynthesis-associated protein</fullName>
    </recommendedName>
</protein>
<feature type="region of interest" description="Disordered" evidence="1">
    <location>
        <begin position="193"/>
        <end position="217"/>
    </location>
</feature>
<dbReference type="PANTHER" id="PTHR39420">
    <property type="match status" value="1"/>
</dbReference>
<name>G8WZN3_STREN</name>
<dbReference type="Pfam" id="PF10103">
    <property type="entry name" value="Zincin_2"/>
    <property type="match status" value="1"/>
</dbReference>
<dbReference type="NCBIfam" id="TIGR03883">
    <property type="entry name" value="DUF2342_F420"/>
    <property type="match status" value="1"/>
</dbReference>
<proteinExistence type="predicted"/>
<evidence type="ECO:0000313" key="3">
    <source>
        <dbReference type="Proteomes" id="UP000007842"/>
    </source>
</evidence>
<dbReference type="KEGG" id="scy:SCATT_26380"/>
<reference evidence="3" key="1">
    <citation type="submission" date="2011-12" db="EMBL/GenBank/DDBJ databases">
        <title>Complete genome sequence of Streptomyces cattleya strain DSM 46488.</title>
        <authorList>
            <person name="Ou H.-Y."/>
            <person name="Li P."/>
            <person name="Zhao C."/>
            <person name="O'Hagan D."/>
            <person name="Deng Z."/>
        </authorList>
    </citation>
    <scope>NUCLEOTIDE SEQUENCE [LARGE SCALE GENOMIC DNA]</scope>
    <source>
        <strain evidence="3">ATCC 35852 / DSM 46488 / JCM 4925 / NBRC 14057 / NRRL 8057</strain>
    </source>
</reference>
<dbReference type="PATRIC" id="fig|1003195.29.peg.2644"/>
<accession>G8WZN3</accession>
<feature type="compositionally biased region" description="Low complexity" evidence="1">
    <location>
        <begin position="197"/>
        <end position="210"/>
    </location>
</feature>
<dbReference type="InterPro" id="IPR018766">
    <property type="entry name" value="Zinicin_2"/>
</dbReference>
<dbReference type="PANTHER" id="PTHR39420:SF1">
    <property type="entry name" value="HYDROLASE"/>
    <property type="match status" value="1"/>
</dbReference>
<dbReference type="EMBL" id="CP003219">
    <property type="protein sequence ID" value="AEW95009.1"/>
    <property type="molecule type" value="Genomic_DNA"/>
</dbReference>
<dbReference type="eggNOG" id="COG5282">
    <property type="taxonomic scope" value="Bacteria"/>
</dbReference>
<dbReference type="NCBIfam" id="TIGR03624">
    <property type="entry name" value="putative hydrolase"/>
    <property type="match status" value="1"/>
</dbReference>
<sequence>MVRLAGLGQPLDGTLHLGLGLGAPHPAGALHGLAGLQVLVDLEEVLDLQPVELAHVMDVTQVLHPRVGRRDAQQLVVAAGLVGHPEHADRAAPDEAAREGRLVEQHERVQRVAVLAEGVLDEAVVRRVAGRGEEPAVQADTTGLVVHLVLVARTLRDLDRDVELQGSSKHDQHMILAAKSLITSIQRCRAAPTGGHRVPVARPAGHRAPGAPQPKPRCATYREAMTSIGGAEMVDWNLAAATATRLVRPGPEVSRDEARAVVAELRRHAQASEEHVRAFTRMYGIGGPEGQQHGTPVLVVDRPGWIKANVAGFRELLRPLLEKMRTRRGPLPGGAVLGAVGGKVTGVEVGALLSFLSSRVLGQYETFAPAARDLPAGPADPAPGVPRTGRLLLVAPNIVHVERELDVEPHDFRLWVCLHEETHRTQFSAVPWLRDHIESEIQEFLGQTEIDPVTLLERLREAVGSLVASRGEEEPPGEGRSLVELVQTPAQREILARLTAVMSLLEGHADYVMDGVGPEVVPSVAEIREKFQRRRASGAGRLDQALRRLLGLDAKLRQYRDGERFVRAVVDQVGMEGFNRVWTSPNTLPTKTEIAKPAEWIARVHRRSET</sequence>
<dbReference type="STRING" id="1003195.SCATT_26380"/>
<organism evidence="2 3">
    <name type="scientific">Streptantibioticus cattleyicolor (strain ATCC 35852 / DSM 46488 / JCM 4925 / NBRC 14057 / NRRL 8057)</name>
    <name type="common">Streptomyces cattleya</name>
    <dbReference type="NCBI Taxonomy" id="1003195"/>
    <lineage>
        <taxon>Bacteria</taxon>
        <taxon>Bacillati</taxon>
        <taxon>Actinomycetota</taxon>
        <taxon>Actinomycetes</taxon>
        <taxon>Kitasatosporales</taxon>
        <taxon>Streptomycetaceae</taxon>
        <taxon>Streptantibioticus</taxon>
    </lineage>
</organism>
<dbReference type="AlphaFoldDB" id="G8WZN3"/>
<dbReference type="InterPro" id="IPR042271">
    <property type="entry name" value="Zinicin_2_N"/>
</dbReference>
<dbReference type="HOGENOM" id="CLU_447529_0_0_11"/>
<dbReference type="Gene3D" id="1.20.150.30">
    <property type="entry name" value="Zincin-like metallopeptidase, N-terminal domain"/>
    <property type="match status" value="1"/>
</dbReference>
<dbReference type="SUPFAM" id="SSF55486">
    <property type="entry name" value="Metalloproteases ('zincins'), catalytic domain"/>
    <property type="match status" value="1"/>
</dbReference>
<evidence type="ECO:0008006" key="4">
    <source>
        <dbReference type="Google" id="ProtNLM"/>
    </source>
</evidence>